<dbReference type="GO" id="GO:0019825">
    <property type="term" value="F:oxygen binding"/>
    <property type="evidence" value="ECO:0007669"/>
    <property type="project" value="InterPro"/>
</dbReference>
<dbReference type="eggNOG" id="COG5001">
    <property type="taxonomic scope" value="Bacteria"/>
</dbReference>
<reference evidence="5 6" key="1">
    <citation type="journal article" date="2009" name="J. Bacteriol.">
        <title>Draft genome sequence of the extremely acidophilic bacterium Acidithiobacillus caldus ATCC 51756 reveals metabolic versatility in the genus Acidithiobacillus.</title>
        <authorList>
            <person name="Valdes J."/>
            <person name="Quatrini R."/>
            <person name="Hallberg K."/>
            <person name="Dopson M."/>
            <person name="Valenzuela P.D."/>
            <person name="Holmes D.S."/>
        </authorList>
    </citation>
    <scope>NUCLEOTIDE SEQUENCE [LARGE SCALE GENOMIC DNA]</scope>
    <source>
        <strain evidence="6">ATCC 51756 / DSM 8584 / KU</strain>
    </source>
</reference>
<dbReference type="PANTHER" id="PTHR33121">
    <property type="entry name" value="CYCLIC DI-GMP PHOSPHODIESTERASE PDEF"/>
    <property type="match status" value="1"/>
</dbReference>
<evidence type="ECO:0000256" key="2">
    <source>
        <dbReference type="ARBA" id="ARBA00029839"/>
    </source>
</evidence>
<dbReference type="InterPro" id="IPR009050">
    <property type="entry name" value="Globin-like_sf"/>
</dbReference>
<dbReference type="InterPro" id="IPR039379">
    <property type="entry name" value="Protoglobin_sensor_dom"/>
</dbReference>
<evidence type="ECO:0000313" key="6">
    <source>
        <dbReference type="Proteomes" id="UP000005522"/>
    </source>
</evidence>
<organism evidence="5 6">
    <name type="scientific">Acidithiobacillus caldus (strain ATCC 51756 / DSM 8584 / KU)</name>
    <dbReference type="NCBI Taxonomy" id="637389"/>
    <lineage>
        <taxon>Bacteria</taxon>
        <taxon>Pseudomonadati</taxon>
        <taxon>Pseudomonadota</taxon>
        <taxon>Acidithiobacillia</taxon>
        <taxon>Acidithiobacillales</taxon>
        <taxon>Acidithiobacillaceae</taxon>
        <taxon>Acidithiobacillus</taxon>
    </lineage>
</organism>
<dbReference type="Gene3D" id="3.30.70.270">
    <property type="match status" value="1"/>
</dbReference>
<dbReference type="SMART" id="SM00052">
    <property type="entry name" value="EAL"/>
    <property type="match status" value="1"/>
</dbReference>
<dbReference type="RefSeq" id="WP_004870699.1">
    <property type="nucleotide sequence ID" value="NZ_CP005986.1"/>
</dbReference>
<dbReference type="InterPro" id="IPR043128">
    <property type="entry name" value="Rev_trsase/Diguanyl_cyclase"/>
</dbReference>
<dbReference type="InterPro" id="IPR029787">
    <property type="entry name" value="Nucleotide_cyclase"/>
</dbReference>
<dbReference type="PROSITE" id="PS50883">
    <property type="entry name" value="EAL"/>
    <property type="match status" value="1"/>
</dbReference>
<dbReference type="InterPro" id="IPR001633">
    <property type="entry name" value="EAL_dom"/>
</dbReference>
<dbReference type="AlphaFoldDB" id="A0A059ZWU6"/>
<dbReference type="FunFam" id="3.30.70.270:FF:000001">
    <property type="entry name" value="Diguanylate cyclase domain protein"/>
    <property type="match status" value="1"/>
</dbReference>
<evidence type="ECO:0000259" key="3">
    <source>
        <dbReference type="PROSITE" id="PS50883"/>
    </source>
</evidence>
<dbReference type="InterPro" id="IPR035919">
    <property type="entry name" value="EAL_sf"/>
</dbReference>
<dbReference type="Proteomes" id="UP000005522">
    <property type="component" value="Chromosome"/>
</dbReference>
<dbReference type="HOGENOM" id="CLU_015620_0_0_6"/>
<dbReference type="PROSITE" id="PS50887">
    <property type="entry name" value="GGDEF"/>
    <property type="match status" value="1"/>
</dbReference>
<dbReference type="Gene3D" id="1.10.490.10">
    <property type="entry name" value="Globins"/>
    <property type="match status" value="1"/>
</dbReference>
<dbReference type="GO" id="GO:0020037">
    <property type="term" value="F:heme binding"/>
    <property type="evidence" value="ECO:0007669"/>
    <property type="project" value="InterPro"/>
</dbReference>
<dbReference type="KEGG" id="acz:Acaty_c0571"/>
<dbReference type="PANTHER" id="PTHR33121:SF70">
    <property type="entry name" value="SIGNALING PROTEIN YKOW"/>
    <property type="match status" value="1"/>
</dbReference>
<dbReference type="InterPro" id="IPR000160">
    <property type="entry name" value="GGDEF_dom"/>
</dbReference>
<evidence type="ECO:0000256" key="1">
    <source>
        <dbReference type="ARBA" id="ARBA00015125"/>
    </source>
</evidence>
<dbReference type="CDD" id="cd01068">
    <property type="entry name" value="globin_sensor"/>
    <property type="match status" value="1"/>
</dbReference>
<dbReference type="SMART" id="SM00267">
    <property type="entry name" value="GGDEF"/>
    <property type="match status" value="1"/>
</dbReference>
<dbReference type="InterPro" id="IPR044398">
    <property type="entry name" value="Globin-sensor_dom"/>
</dbReference>
<evidence type="ECO:0000313" key="5">
    <source>
        <dbReference type="EMBL" id="AIA54456.1"/>
    </source>
</evidence>
<accession>A0A059ZWU6</accession>
<dbReference type="CDD" id="cd01948">
    <property type="entry name" value="EAL"/>
    <property type="match status" value="1"/>
</dbReference>
<dbReference type="SUPFAM" id="SSF55073">
    <property type="entry name" value="Nucleotide cyclase"/>
    <property type="match status" value="1"/>
</dbReference>
<dbReference type="Pfam" id="PF00990">
    <property type="entry name" value="GGDEF"/>
    <property type="match status" value="1"/>
</dbReference>
<protein>
    <recommendedName>
        <fullName evidence="1">Diguanylate cyclase DosC</fullName>
    </recommendedName>
    <alternativeName>
        <fullName evidence="2">Direct oxygen-sensing cyclase</fullName>
    </alternativeName>
</protein>
<name>A0A059ZWU6_ACICK</name>
<dbReference type="Pfam" id="PF11563">
    <property type="entry name" value="Protoglobin"/>
    <property type="match status" value="1"/>
</dbReference>
<dbReference type="Gene3D" id="1.20.120.30">
    <property type="entry name" value="Aspartate receptor, ligand-binding domain"/>
    <property type="match status" value="1"/>
</dbReference>
<evidence type="ECO:0000259" key="4">
    <source>
        <dbReference type="PROSITE" id="PS50887"/>
    </source>
</evidence>
<dbReference type="Gene3D" id="3.20.20.450">
    <property type="entry name" value="EAL domain"/>
    <property type="match status" value="1"/>
</dbReference>
<feature type="domain" description="GGDEF" evidence="4">
    <location>
        <begin position="357"/>
        <end position="490"/>
    </location>
</feature>
<dbReference type="EMBL" id="CP005986">
    <property type="protein sequence ID" value="AIA54456.1"/>
    <property type="molecule type" value="Genomic_DNA"/>
</dbReference>
<proteinExistence type="predicted"/>
<gene>
    <name evidence="5" type="ORF">Acaty_c0571</name>
</gene>
<sequence>MTSGANESTSSPPDFLGLQSSDFQLIERYLGCLEADAPALARAFYDYLLAYPVTAAVFRDFSRIRLDALLQKQAEHIRGLLVSHLDESWQETMRGIGALHYYRGIEPAWVAGAYILYWRHWQQVLQKQVPVKERDPLRDALFRLLIGDLMLQLDGYARASRENDAERLALFDVLLGVLATPRGGKSPRPEGLLQQICEALPHKSSNVRLAGYVVGEAVGEVLIPECLAGLPLPTLQIPKVAGDPCWEAWESGRTIIFPADDPQAPEWIRALRDRVGEIGCFPFRAEDLRGVGLIGVGEKGYFQRVGSAYFDAFSHLGKMVLSLRNQALRDPLTTLPNRALFLDRLDIARNQALRHERLLGVALLDLDGFKQVNDRLGHGAGDQLLQALVQRLQAQLRAGDTLARMGGDEFGLLLPGLERVDDLEVVCERLLAAIREPIKIQGEAVHISGSLGVTLFPLDDGDADTLIRHADMALYAAKEAGRDRCKLHTLAMDESVQAEAGKRILVEQALREDRLVLHYQPIVASVAGVVGVEALLRLRHPEKGLLTPAAFFSSLDNPLLARPIGRFVLDSALRQAAIWQREGLALRIAVNISARHLLDARFLEDLQEALANHASVPPEQLEIEITESAPLLDLAETQKLLNACQALGVRVALDDFGTGNASLTYLQQLPAHSIKIDQGFVRDMLDDPKDLAIVAAVITASRMLGLETIAEGVERAELAALLAKMGCSHLQGYLFAKPLPAEAIPAWVAGFRAIPLSRDALPTMDVLPPILEGHILRVQEFLRALRQERPLPAHVIEANAEEYCHIGRWLRGEGALLFGESPDFVGLLARHERIHRFARAAKSLFDAGDVEKAMHQGELLDLENRSLMRELLVLIKQREYDFTED</sequence>
<dbReference type="SUPFAM" id="SSF141868">
    <property type="entry name" value="EAL domain-like"/>
    <property type="match status" value="1"/>
</dbReference>
<dbReference type="InterPro" id="IPR050706">
    <property type="entry name" value="Cyclic-di-GMP_PDE-like"/>
</dbReference>
<dbReference type="Pfam" id="PF00563">
    <property type="entry name" value="EAL"/>
    <property type="match status" value="1"/>
</dbReference>
<dbReference type="CDD" id="cd01949">
    <property type="entry name" value="GGDEF"/>
    <property type="match status" value="1"/>
</dbReference>
<dbReference type="SUPFAM" id="SSF46458">
    <property type="entry name" value="Globin-like"/>
    <property type="match status" value="1"/>
</dbReference>
<dbReference type="InterPro" id="IPR012292">
    <property type="entry name" value="Globin/Proto"/>
</dbReference>
<dbReference type="NCBIfam" id="TIGR00254">
    <property type="entry name" value="GGDEF"/>
    <property type="match status" value="1"/>
</dbReference>
<feature type="domain" description="EAL" evidence="3">
    <location>
        <begin position="499"/>
        <end position="752"/>
    </location>
</feature>
<dbReference type="GO" id="GO:0071111">
    <property type="term" value="F:cyclic-guanylate-specific phosphodiesterase activity"/>
    <property type="evidence" value="ECO:0007669"/>
    <property type="project" value="InterPro"/>
</dbReference>